<sequence length="664" mass="73182">MAQRRDKAFNAMSPHSEVAHLDSFQGTPDTRLSVFSPEAGPSKATGLGKGPSATPVRRSPANPYRIPDGMPQFDRDPFISPAERAGLSPTALTFKPIANKGKAPAFPLYQQSGTFASVLSSDMGISSLLEVSGLPHVSIPDVGNYLSDLVKKGAKLYGSRNVEGANGRVYVHFEDIRDAIWAFSALRHSTKGWVVNYLNVNQGGNGYELSGEEKLFHLGQVTVFASPPFGTVVDPNQVMEVAQKVLNAHGDLFALLRQMNYPDGSFRATAQYCKVQDAMSAVKACNGVTVDGIHFVVSAPLNAQPSATGGEDLASAMQGLSLVPLGNHRNHRVGAGGRTGEFYPQSAYPMHSFMFPPPSNLFPVVDRMPQVSAYGNFPMGAMGPNYPFPGPGPLYPPPSPAPTSRNGFSPSRGYGYGRGNGYVQGNGFGRFDTRRHPARAQRAPHRHVNNNIVDLNELIAGRDCRTTIMLRNIPNKVDQPMLKRIVDQSSYGKYDFMYLRIDFANDCNVGYAFINFAKAEYIIPFVQARANKRWNCFKSDKVAEVSYATVQGKDCLVQKFRNSSVMLEAQHYRPKLFYTIHHEDAKLVGLEEPFPGPDNQSKMKRSVENAEHVGLFTPNAGQHYRDEQRRRKSIYDRGTRLAALEEIDFESRAGSFYGRGMHQR</sequence>
<dbReference type="EMBL" id="JANRMS010000552">
    <property type="protein sequence ID" value="KAJ3537914.1"/>
    <property type="molecule type" value="Genomic_DNA"/>
</dbReference>
<dbReference type="Proteomes" id="UP001148629">
    <property type="component" value="Unassembled WGS sequence"/>
</dbReference>
<gene>
    <name evidence="1" type="ORF">NM208_g6126</name>
</gene>
<evidence type="ECO:0000313" key="1">
    <source>
        <dbReference type="EMBL" id="KAJ3537914.1"/>
    </source>
</evidence>
<accession>A0ACC1SE93</accession>
<keyword evidence="2" id="KW-1185">Reference proteome</keyword>
<comment type="caution">
    <text evidence="1">The sequence shown here is derived from an EMBL/GenBank/DDBJ whole genome shotgun (WGS) entry which is preliminary data.</text>
</comment>
<organism evidence="1 2">
    <name type="scientific">Fusarium decemcellulare</name>
    <dbReference type="NCBI Taxonomy" id="57161"/>
    <lineage>
        <taxon>Eukaryota</taxon>
        <taxon>Fungi</taxon>
        <taxon>Dikarya</taxon>
        <taxon>Ascomycota</taxon>
        <taxon>Pezizomycotina</taxon>
        <taxon>Sordariomycetes</taxon>
        <taxon>Hypocreomycetidae</taxon>
        <taxon>Hypocreales</taxon>
        <taxon>Nectriaceae</taxon>
        <taxon>Fusarium</taxon>
        <taxon>Fusarium decemcellulare species complex</taxon>
    </lineage>
</organism>
<evidence type="ECO:0000313" key="2">
    <source>
        <dbReference type="Proteomes" id="UP001148629"/>
    </source>
</evidence>
<reference evidence="1" key="1">
    <citation type="submission" date="2022-08" db="EMBL/GenBank/DDBJ databases">
        <title>Genome Sequence of Fusarium decemcellulare.</title>
        <authorList>
            <person name="Buettner E."/>
        </authorList>
    </citation>
    <scope>NUCLEOTIDE SEQUENCE</scope>
    <source>
        <strain evidence="1">Babe19</strain>
    </source>
</reference>
<name>A0ACC1SE93_9HYPO</name>
<proteinExistence type="predicted"/>
<protein>
    <submittedName>
        <fullName evidence="1">Uncharacterized protein</fullName>
    </submittedName>
</protein>